<dbReference type="EMBL" id="JABANM010035679">
    <property type="protein sequence ID" value="KAF4696813.1"/>
    <property type="molecule type" value="Genomic_DNA"/>
</dbReference>
<reference evidence="1 2" key="1">
    <citation type="submission" date="2020-04" db="EMBL/GenBank/DDBJ databases">
        <title>Perkinsus olseni comparative genomics.</title>
        <authorList>
            <person name="Bogema D.R."/>
        </authorList>
    </citation>
    <scope>NUCLEOTIDE SEQUENCE [LARGE SCALE GENOMIC DNA]</scope>
    <source>
        <strain evidence="1">ATCC PRA-205</strain>
    </source>
</reference>
<feature type="non-terminal residue" evidence="1">
    <location>
        <position position="1"/>
    </location>
</feature>
<accession>A0A7J6PL18</accession>
<protein>
    <submittedName>
        <fullName evidence="1">Uncharacterized protein</fullName>
    </submittedName>
</protein>
<evidence type="ECO:0000313" key="2">
    <source>
        <dbReference type="Proteomes" id="UP000574390"/>
    </source>
</evidence>
<evidence type="ECO:0000313" key="1">
    <source>
        <dbReference type="EMBL" id="KAF4696813.1"/>
    </source>
</evidence>
<dbReference type="Pfam" id="PF05380">
    <property type="entry name" value="Peptidase_A17"/>
    <property type="match status" value="1"/>
</dbReference>
<feature type="non-terminal residue" evidence="1">
    <location>
        <position position="246"/>
    </location>
</feature>
<organism evidence="1 2">
    <name type="scientific">Perkinsus olseni</name>
    <name type="common">Perkinsus atlanticus</name>
    <dbReference type="NCBI Taxonomy" id="32597"/>
    <lineage>
        <taxon>Eukaryota</taxon>
        <taxon>Sar</taxon>
        <taxon>Alveolata</taxon>
        <taxon>Perkinsozoa</taxon>
        <taxon>Perkinsea</taxon>
        <taxon>Perkinsida</taxon>
        <taxon>Perkinsidae</taxon>
        <taxon>Perkinsus</taxon>
    </lineage>
</organism>
<dbReference type="AlphaFoldDB" id="A0A7J6PL18"/>
<dbReference type="InterPro" id="IPR008042">
    <property type="entry name" value="Retrotrans_Pao"/>
</dbReference>
<name>A0A7J6PL18_PEROL</name>
<gene>
    <name evidence="1" type="ORF">FOZ62_016379</name>
</gene>
<proteinExistence type="predicted"/>
<sequence>ISQLVRLVPEDLKGLIDADVLNGEMVFKVLLFPTEEGVRYVLDGPPLPIDMKFEKFVDDLFFGGDTAKEAQSCRDFASYIFKGHGLITDPLKDLRTCHGGHDKPDSPEGHVLGYTLALDKDEFRCAFSGYMPTDRCDKRRACAILSSLYDPMGLLLEVDIAGRLLWRDICAVCKEWTSVLKVDLVERLKQWVRQVEEIVSTMRTQRFVDLGNESIIVSTDASNDAWGVDIRCTGDYLPVRVMARGG</sequence>
<comment type="caution">
    <text evidence="1">The sequence shown here is derived from an EMBL/GenBank/DDBJ whole genome shotgun (WGS) entry which is preliminary data.</text>
</comment>
<dbReference type="Proteomes" id="UP000574390">
    <property type="component" value="Unassembled WGS sequence"/>
</dbReference>